<name>A0ABV4F0A6_BRAEL</name>
<feature type="transmembrane region" description="Helical" evidence="1">
    <location>
        <begin position="6"/>
        <end position="25"/>
    </location>
</feature>
<dbReference type="RefSeq" id="WP_370196298.1">
    <property type="nucleotide sequence ID" value="NZ_JBGBZA010000002.1"/>
</dbReference>
<feature type="transmembrane region" description="Helical" evidence="1">
    <location>
        <begin position="32"/>
        <end position="49"/>
    </location>
</feature>
<dbReference type="InterPro" id="IPR055644">
    <property type="entry name" value="DUF7220"/>
</dbReference>
<protein>
    <submittedName>
        <fullName evidence="2">Uncharacterized protein</fullName>
    </submittedName>
</protein>
<keyword evidence="1" id="KW-1133">Transmembrane helix</keyword>
<evidence type="ECO:0000313" key="2">
    <source>
        <dbReference type="EMBL" id="MEY9316859.1"/>
    </source>
</evidence>
<gene>
    <name evidence="2" type="ORF">ABIF29_003658</name>
</gene>
<comment type="caution">
    <text evidence="2">The sequence shown here is derived from an EMBL/GenBank/DDBJ whole genome shotgun (WGS) entry which is preliminary data.</text>
</comment>
<dbReference type="Pfam" id="PF23858">
    <property type="entry name" value="DUF7220"/>
    <property type="match status" value="1"/>
</dbReference>
<sequence>MATSSLIGFGVSIWANYAVLPLFGFKVKLAESFAITLIFMVISIIRSYLVRRFFAVHLKRFAAWCQELYGGFVNLRRLS</sequence>
<evidence type="ECO:0000313" key="3">
    <source>
        <dbReference type="Proteomes" id="UP001565471"/>
    </source>
</evidence>
<dbReference type="EMBL" id="JBGBZA010000002">
    <property type="protein sequence ID" value="MEY9316859.1"/>
    <property type="molecule type" value="Genomic_DNA"/>
</dbReference>
<keyword evidence="1" id="KW-0812">Transmembrane</keyword>
<keyword evidence="3" id="KW-1185">Reference proteome</keyword>
<evidence type="ECO:0000256" key="1">
    <source>
        <dbReference type="SAM" id="Phobius"/>
    </source>
</evidence>
<reference evidence="2 3" key="1">
    <citation type="submission" date="2024-07" db="EMBL/GenBank/DDBJ databases">
        <title>Genomic Encyclopedia of Type Strains, Phase V (KMG-V): Genome sequencing to study the core and pangenomes of soil and plant-associated prokaryotes.</title>
        <authorList>
            <person name="Whitman W."/>
        </authorList>
    </citation>
    <scope>NUCLEOTIDE SEQUENCE [LARGE SCALE GENOMIC DNA]</scope>
    <source>
        <strain evidence="2 3">USDA 415</strain>
    </source>
</reference>
<dbReference type="Proteomes" id="UP001565471">
    <property type="component" value="Unassembled WGS sequence"/>
</dbReference>
<keyword evidence="1" id="KW-0472">Membrane</keyword>
<proteinExistence type="predicted"/>
<organism evidence="2 3">
    <name type="scientific">Bradyrhizobium elkanii</name>
    <dbReference type="NCBI Taxonomy" id="29448"/>
    <lineage>
        <taxon>Bacteria</taxon>
        <taxon>Pseudomonadati</taxon>
        <taxon>Pseudomonadota</taxon>
        <taxon>Alphaproteobacteria</taxon>
        <taxon>Hyphomicrobiales</taxon>
        <taxon>Nitrobacteraceae</taxon>
        <taxon>Bradyrhizobium</taxon>
    </lineage>
</organism>
<accession>A0ABV4F0A6</accession>